<evidence type="ECO:0000313" key="3">
    <source>
        <dbReference type="Proteomes" id="UP000276215"/>
    </source>
</evidence>
<dbReference type="Proteomes" id="UP000276215">
    <property type="component" value="Unassembled WGS sequence"/>
</dbReference>
<keyword evidence="1" id="KW-0812">Transmembrane</keyword>
<keyword evidence="1" id="KW-0472">Membrane</keyword>
<reference evidence="2 3" key="1">
    <citation type="journal article" date="2018" name="Nat. Ecol. Evol.">
        <title>Pezizomycetes genomes reveal the molecular basis of ectomycorrhizal truffle lifestyle.</title>
        <authorList>
            <person name="Murat C."/>
            <person name="Payen T."/>
            <person name="Noel B."/>
            <person name="Kuo A."/>
            <person name="Morin E."/>
            <person name="Chen J."/>
            <person name="Kohler A."/>
            <person name="Krizsan K."/>
            <person name="Balestrini R."/>
            <person name="Da Silva C."/>
            <person name="Montanini B."/>
            <person name="Hainaut M."/>
            <person name="Levati E."/>
            <person name="Barry K.W."/>
            <person name="Belfiori B."/>
            <person name="Cichocki N."/>
            <person name="Clum A."/>
            <person name="Dockter R.B."/>
            <person name="Fauchery L."/>
            <person name="Guy J."/>
            <person name="Iotti M."/>
            <person name="Le Tacon F."/>
            <person name="Lindquist E.A."/>
            <person name="Lipzen A."/>
            <person name="Malagnac F."/>
            <person name="Mello A."/>
            <person name="Molinier V."/>
            <person name="Miyauchi S."/>
            <person name="Poulain J."/>
            <person name="Riccioni C."/>
            <person name="Rubini A."/>
            <person name="Sitrit Y."/>
            <person name="Splivallo R."/>
            <person name="Traeger S."/>
            <person name="Wang M."/>
            <person name="Zifcakova L."/>
            <person name="Wipf D."/>
            <person name="Zambonelli A."/>
            <person name="Paolocci F."/>
            <person name="Nowrousian M."/>
            <person name="Ottonello S."/>
            <person name="Baldrian P."/>
            <person name="Spatafora J.W."/>
            <person name="Henrissat B."/>
            <person name="Nagy L.G."/>
            <person name="Aury J.M."/>
            <person name="Wincker P."/>
            <person name="Grigoriev I.V."/>
            <person name="Bonfante P."/>
            <person name="Martin F.M."/>
        </authorList>
    </citation>
    <scope>NUCLEOTIDE SEQUENCE [LARGE SCALE GENOMIC DNA]</scope>
    <source>
        <strain evidence="2 3">120613-1</strain>
    </source>
</reference>
<feature type="transmembrane region" description="Helical" evidence="1">
    <location>
        <begin position="56"/>
        <end position="79"/>
    </location>
</feature>
<name>A0A3N4J1J2_9PEZI</name>
<dbReference type="EMBL" id="ML120478">
    <property type="protein sequence ID" value="RPA92233.1"/>
    <property type="molecule type" value="Genomic_DNA"/>
</dbReference>
<keyword evidence="1" id="KW-1133">Transmembrane helix</keyword>
<dbReference type="OrthoDB" id="3550957at2759"/>
<evidence type="ECO:0000256" key="1">
    <source>
        <dbReference type="SAM" id="Phobius"/>
    </source>
</evidence>
<keyword evidence="3" id="KW-1185">Reference proteome</keyword>
<sequence>VFKRVAAGAAGLATITLLGGMVLQHVTSTAVATLVNQLGLTAINVHLGNMIPTLGWTSFALTLLAAIGLTAVVVTEYTIEKTQEKVTRKAEEALYKGTGGRVSPQDVKEWGNTVDGVNGRGGSAGGFVGRAAAGGGGGKAGIVVQGVSLATNLMRNKKSGDGRPATGHNVV</sequence>
<dbReference type="InterPro" id="IPR033481">
    <property type="entry name" value="Dni1/Fig1"/>
</dbReference>
<evidence type="ECO:0000313" key="2">
    <source>
        <dbReference type="EMBL" id="RPA92233.1"/>
    </source>
</evidence>
<feature type="non-terminal residue" evidence="2">
    <location>
        <position position="1"/>
    </location>
</feature>
<proteinExistence type="predicted"/>
<dbReference type="Pfam" id="PF12351">
    <property type="entry name" value="Fig1"/>
    <property type="match status" value="1"/>
</dbReference>
<gene>
    <name evidence="2" type="ORF">L873DRAFT_1710820</name>
</gene>
<protein>
    <submittedName>
        <fullName evidence="2">Uncharacterized protein</fullName>
    </submittedName>
</protein>
<dbReference type="AlphaFoldDB" id="A0A3N4J1J2"/>
<accession>A0A3N4J1J2</accession>
<organism evidence="2 3">
    <name type="scientific">Choiromyces venosus 120613-1</name>
    <dbReference type="NCBI Taxonomy" id="1336337"/>
    <lineage>
        <taxon>Eukaryota</taxon>
        <taxon>Fungi</taxon>
        <taxon>Dikarya</taxon>
        <taxon>Ascomycota</taxon>
        <taxon>Pezizomycotina</taxon>
        <taxon>Pezizomycetes</taxon>
        <taxon>Pezizales</taxon>
        <taxon>Tuberaceae</taxon>
        <taxon>Choiromyces</taxon>
    </lineage>
</organism>
<dbReference type="GO" id="GO:0016020">
    <property type="term" value="C:membrane"/>
    <property type="evidence" value="ECO:0007669"/>
    <property type="project" value="InterPro"/>
</dbReference>